<reference evidence="2 3" key="1">
    <citation type="submission" date="2024-05" db="EMBL/GenBank/DDBJ databases">
        <title>Genome sequencing and assembly of Indian major carp, Cirrhinus mrigala (Hamilton, 1822).</title>
        <authorList>
            <person name="Mohindra V."/>
            <person name="Chowdhury L.M."/>
            <person name="Lal K."/>
            <person name="Jena J.K."/>
        </authorList>
    </citation>
    <scope>NUCLEOTIDE SEQUENCE [LARGE SCALE GENOMIC DNA]</scope>
    <source>
        <strain evidence="2">CM1030</strain>
        <tissue evidence="2">Blood</tissue>
    </source>
</reference>
<evidence type="ECO:0000259" key="1">
    <source>
        <dbReference type="Pfam" id="PF25107"/>
    </source>
</evidence>
<sequence length="49" mass="5305">SKEPTGGINKDDISSDHGFLHRHAAEIAISATMEVLQDIRLAKGDQAFL</sequence>
<evidence type="ECO:0000313" key="2">
    <source>
        <dbReference type="EMBL" id="KAL0203408.1"/>
    </source>
</evidence>
<dbReference type="Pfam" id="PF25107">
    <property type="entry name" value="VWA7_N"/>
    <property type="match status" value="1"/>
</dbReference>
<protein>
    <recommendedName>
        <fullName evidence="1">VWA7 N-terminal domain-containing protein</fullName>
    </recommendedName>
</protein>
<dbReference type="AlphaFoldDB" id="A0ABD0RXY3"/>
<dbReference type="EMBL" id="JAMKFB020000001">
    <property type="protein sequence ID" value="KAL0203408.1"/>
    <property type="molecule type" value="Genomic_DNA"/>
</dbReference>
<organism evidence="2 3">
    <name type="scientific">Cirrhinus mrigala</name>
    <name type="common">Mrigala</name>
    <dbReference type="NCBI Taxonomy" id="683832"/>
    <lineage>
        <taxon>Eukaryota</taxon>
        <taxon>Metazoa</taxon>
        <taxon>Chordata</taxon>
        <taxon>Craniata</taxon>
        <taxon>Vertebrata</taxon>
        <taxon>Euteleostomi</taxon>
        <taxon>Actinopterygii</taxon>
        <taxon>Neopterygii</taxon>
        <taxon>Teleostei</taxon>
        <taxon>Ostariophysi</taxon>
        <taxon>Cypriniformes</taxon>
        <taxon>Cyprinidae</taxon>
        <taxon>Labeoninae</taxon>
        <taxon>Labeonini</taxon>
        <taxon>Cirrhinus</taxon>
    </lineage>
</organism>
<comment type="caution">
    <text evidence="2">The sequence shown here is derived from an EMBL/GenBank/DDBJ whole genome shotgun (WGS) entry which is preliminary data.</text>
</comment>
<accession>A0ABD0RXY3</accession>
<feature type="non-terminal residue" evidence="2">
    <location>
        <position position="49"/>
    </location>
</feature>
<proteinExistence type="predicted"/>
<gene>
    <name evidence="2" type="ORF">M9458_001426</name>
</gene>
<dbReference type="InterPro" id="IPR056862">
    <property type="entry name" value="VWA7_N"/>
</dbReference>
<evidence type="ECO:0000313" key="3">
    <source>
        <dbReference type="Proteomes" id="UP001529510"/>
    </source>
</evidence>
<feature type="domain" description="VWA7 N-terminal" evidence="1">
    <location>
        <begin position="2"/>
        <end position="49"/>
    </location>
</feature>
<feature type="non-terminal residue" evidence="2">
    <location>
        <position position="1"/>
    </location>
</feature>
<keyword evidence="3" id="KW-1185">Reference proteome</keyword>
<dbReference type="Proteomes" id="UP001529510">
    <property type="component" value="Unassembled WGS sequence"/>
</dbReference>
<name>A0ABD0RXY3_CIRMR</name>